<name>A0A2D4IK54_MICLE</name>
<dbReference type="PROSITE" id="PS50011">
    <property type="entry name" value="PROTEIN_KINASE_DOM"/>
    <property type="match status" value="1"/>
</dbReference>
<evidence type="ECO:0000256" key="1">
    <source>
        <dbReference type="SAM" id="MobiDB-lite"/>
    </source>
</evidence>
<evidence type="ECO:0000313" key="4">
    <source>
        <dbReference type="EMBL" id="LAA84618.1"/>
    </source>
</evidence>
<dbReference type="GO" id="GO:0004706">
    <property type="term" value="F:JUN kinase kinase kinase activity"/>
    <property type="evidence" value="ECO:0007669"/>
    <property type="project" value="TreeGrafter"/>
</dbReference>
<accession>A0A2D4IK54</accession>
<feature type="region of interest" description="Disordered" evidence="1">
    <location>
        <begin position="442"/>
        <end position="472"/>
    </location>
</feature>
<dbReference type="SMART" id="SM00220">
    <property type="entry name" value="S_TKc"/>
    <property type="match status" value="1"/>
</dbReference>
<evidence type="ECO:0000259" key="3">
    <source>
        <dbReference type="PROSITE" id="PS50017"/>
    </source>
</evidence>
<evidence type="ECO:0008006" key="5">
    <source>
        <dbReference type="Google" id="ProtNLM"/>
    </source>
</evidence>
<dbReference type="Gene3D" id="1.10.510.10">
    <property type="entry name" value="Transferase(Phosphotransferase) domain 1"/>
    <property type="match status" value="1"/>
</dbReference>
<dbReference type="AlphaFoldDB" id="A0A2D4IK54"/>
<dbReference type="InterPro" id="IPR011029">
    <property type="entry name" value="DEATH-like_dom_sf"/>
</dbReference>
<proteinExistence type="predicted"/>
<feature type="region of interest" description="Disordered" evidence="1">
    <location>
        <begin position="318"/>
        <end position="339"/>
    </location>
</feature>
<dbReference type="SUPFAM" id="SSF56112">
    <property type="entry name" value="Protein kinase-like (PK-like)"/>
    <property type="match status" value="1"/>
</dbReference>
<dbReference type="SMART" id="SM00005">
    <property type="entry name" value="DEATH"/>
    <property type="match status" value="1"/>
</dbReference>
<organism evidence="4">
    <name type="scientific">Micrurus lemniscatus lemniscatus</name>
    <dbReference type="NCBI Taxonomy" id="129467"/>
    <lineage>
        <taxon>Eukaryota</taxon>
        <taxon>Metazoa</taxon>
        <taxon>Chordata</taxon>
        <taxon>Craniata</taxon>
        <taxon>Vertebrata</taxon>
        <taxon>Euteleostomi</taxon>
        <taxon>Lepidosauria</taxon>
        <taxon>Squamata</taxon>
        <taxon>Bifurcata</taxon>
        <taxon>Unidentata</taxon>
        <taxon>Episquamata</taxon>
        <taxon>Toxicofera</taxon>
        <taxon>Serpentes</taxon>
        <taxon>Colubroidea</taxon>
        <taxon>Elapidae</taxon>
        <taxon>Elapinae</taxon>
        <taxon>Micrurus</taxon>
    </lineage>
</organism>
<dbReference type="GO" id="GO:0043123">
    <property type="term" value="P:positive regulation of canonical NF-kappaB signal transduction"/>
    <property type="evidence" value="ECO:0007669"/>
    <property type="project" value="UniProtKB-ARBA"/>
</dbReference>
<feature type="domain" description="Protein kinase" evidence="2">
    <location>
        <begin position="13"/>
        <end position="284"/>
    </location>
</feature>
<dbReference type="InterPro" id="IPR011009">
    <property type="entry name" value="Kinase-like_dom_sf"/>
</dbReference>
<dbReference type="InterPro" id="IPR000488">
    <property type="entry name" value="Death_dom"/>
</dbReference>
<dbReference type="InterPro" id="IPR008271">
    <property type="entry name" value="Ser/Thr_kinase_AS"/>
</dbReference>
<dbReference type="PROSITE" id="PS00108">
    <property type="entry name" value="PROTEIN_KINASE_ST"/>
    <property type="match status" value="1"/>
</dbReference>
<dbReference type="InterPro" id="IPR001245">
    <property type="entry name" value="Ser-Thr/Tyr_kinase_cat_dom"/>
</dbReference>
<dbReference type="Gene3D" id="1.10.533.10">
    <property type="entry name" value="Death Domain, Fas"/>
    <property type="match status" value="1"/>
</dbReference>
<dbReference type="PANTHER" id="PTHR44329">
    <property type="entry name" value="SERINE/THREONINE-PROTEIN KINASE TNNI3K-RELATED"/>
    <property type="match status" value="1"/>
</dbReference>
<dbReference type="PRINTS" id="PR00109">
    <property type="entry name" value="TYRKINASE"/>
</dbReference>
<dbReference type="GO" id="GO:0005524">
    <property type="term" value="F:ATP binding"/>
    <property type="evidence" value="ECO:0007669"/>
    <property type="project" value="InterPro"/>
</dbReference>
<feature type="region of interest" description="Disordered" evidence="1">
    <location>
        <begin position="389"/>
        <end position="414"/>
    </location>
</feature>
<dbReference type="Pfam" id="PF00531">
    <property type="entry name" value="Death"/>
    <property type="match status" value="1"/>
</dbReference>
<dbReference type="InterPro" id="IPR000719">
    <property type="entry name" value="Prot_kinase_dom"/>
</dbReference>
<evidence type="ECO:0000259" key="2">
    <source>
        <dbReference type="PROSITE" id="PS50011"/>
    </source>
</evidence>
<dbReference type="EMBL" id="IACK01104682">
    <property type="protein sequence ID" value="LAA84618.1"/>
    <property type="molecule type" value="Transcribed_RNA"/>
</dbReference>
<dbReference type="GO" id="GO:0031349">
    <property type="term" value="P:positive regulation of defense response"/>
    <property type="evidence" value="ECO:0007669"/>
    <property type="project" value="UniProtKB-ARBA"/>
</dbReference>
<dbReference type="PANTHER" id="PTHR44329:SF6">
    <property type="entry name" value="RECEPTOR-INTERACTING SERINE_THREONINE-PROTEIN KINASE 1"/>
    <property type="match status" value="1"/>
</dbReference>
<dbReference type="InterPro" id="IPR051681">
    <property type="entry name" value="Ser/Thr_Kinases-Pseudokinases"/>
</dbReference>
<protein>
    <recommendedName>
        <fullName evidence="5">Receptor-interacting serine/threonine-protein kinase 1</fullName>
    </recommendedName>
</protein>
<dbReference type="PROSITE" id="PS50017">
    <property type="entry name" value="DEATH_DOMAIN"/>
    <property type="match status" value="1"/>
</dbReference>
<dbReference type="SUPFAM" id="SSF47986">
    <property type="entry name" value="DEATH domain"/>
    <property type="match status" value="1"/>
</dbReference>
<reference evidence="4" key="2">
    <citation type="submission" date="2017-11" db="EMBL/GenBank/DDBJ databases">
        <title>Coralsnake Venomics: Analyses of Venom Gland Transcriptomes and Proteomes of Six Brazilian Taxa.</title>
        <authorList>
            <person name="Aird S.D."/>
            <person name="Jorge da Silva N."/>
            <person name="Qiu L."/>
            <person name="Villar-Briones A."/>
            <person name="Aparecida-Saddi V."/>
            <person name="Campos-Telles M.P."/>
            <person name="Grau M."/>
            <person name="Mikheyev A.S."/>
        </authorList>
    </citation>
    <scope>NUCLEOTIDE SEQUENCE</scope>
    <source>
        <tissue evidence="4">Venom_gland</tissue>
    </source>
</reference>
<dbReference type="GO" id="GO:0009893">
    <property type="term" value="P:positive regulation of metabolic process"/>
    <property type="evidence" value="ECO:0007669"/>
    <property type="project" value="UniProtKB-ARBA"/>
</dbReference>
<reference evidence="4" key="1">
    <citation type="submission" date="2017-07" db="EMBL/GenBank/DDBJ databases">
        <authorList>
            <person name="Mikheyev A."/>
            <person name="Grau M."/>
        </authorList>
    </citation>
    <scope>NUCLEOTIDE SEQUENCE</scope>
    <source>
        <tissue evidence="4">Venom_gland</tissue>
    </source>
</reference>
<dbReference type="GO" id="GO:0071345">
    <property type="term" value="P:cellular response to cytokine stimulus"/>
    <property type="evidence" value="ECO:0007669"/>
    <property type="project" value="UniProtKB-ARBA"/>
</dbReference>
<dbReference type="Pfam" id="PF07714">
    <property type="entry name" value="PK_Tyr_Ser-Thr"/>
    <property type="match status" value="1"/>
</dbReference>
<feature type="region of interest" description="Disordered" evidence="1">
    <location>
        <begin position="502"/>
        <end position="531"/>
    </location>
</feature>
<feature type="domain" description="Death" evidence="3">
    <location>
        <begin position="605"/>
        <end position="691"/>
    </location>
</feature>
<feature type="compositionally biased region" description="Polar residues" evidence="1">
    <location>
        <begin position="508"/>
        <end position="526"/>
    </location>
</feature>
<sequence>MALADIQMKSEDFLEKSQLNAGGFGTVSLCYHKSHGLVILKTVYTGPQRTECNTSLLEEGMIMHKLNHDRVVKLLGVILEDGNYSLVIEYLRKGDLMSVLKATSIPLPVKGRFIQEIIEGMLYLTEQSLVHKDLKPENILVDEEFHIKIADLGVACFKNWSRLTKEETSRQRKIKQNSKSNAGTLSYMAPEHLQDINTTPVEKSDVYSFGIVLWAIFASKEPYENAVSDMQLCYCITTGNRPPVKEVEDSCPTEIIVLMERAWQQQPNDRPTFAEINLIYNPYYHENFEQDVEDHVRELKEIYPEPIELVKRMESLQVDAVSEPPSRARSDQPGSLHSSQSFTANNIIYENMFAPYPENEPVESCENAFDPPETLQRKLQDELNYHVYGSRMDKPESPSAAYSAEMQEEERRRRKVSYDPFAKVAAIPQTPEFYQRAQNLQASVSHNSTGTAHSSHPWHSTSSGAADPNGFLGAGTLHPSRVLSAEDLYGAPSATNFNFNKAPVPESGINSQAKPYNPYHPQSLSTEPGPVESSPFRKFNFAHTGRIPTEEPAHYNIYNSTGIQIGSYNYLEIKNQDIQGNSPLAAADYCAEEYQKIFESTAIVSDVHLNLVRDNLAKKWKYCARKLGFSDPELDEIDHDYERDGLKEKVYQMFQRWLMKEGSKGATVGKLAKALFACGRRDLLNSFIKISQNSDRNNR</sequence>
<dbReference type="FunFam" id="1.10.510.10:FF:000472">
    <property type="entry name" value="Receptor interacting serine/threonine kinase 1"/>
    <property type="match status" value="1"/>
</dbReference>
<feature type="compositionally biased region" description="Polar residues" evidence="1">
    <location>
        <begin position="442"/>
        <end position="464"/>
    </location>
</feature>